<sequence>MGEHHCDIDFTPVGPKNRYEDTWYHYGCDAAYYGGGDQDASSSSEEEPEPKPHIGVVSLVHLLRLVVTDTSFLSHIDAPALQELQTHGSIEDVLPFISTSHCVLTHLTLFKCSTSPLRILAILKDTPKLVHLALDFLGPAEETAELVSALTVRTDADGPIYGPCLSSLSWGDRNDTIDRHAFVDMVESRCTVQVGCQRLRFVGVYLGRVRMKGAGLRLKALAGTGLEVVIMNAKKGKRLMEGWRQGGIGGFS</sequence>
<keyword evidence="2" id="KW-1185">Reference proteome</keyword>
<accession>A0AAD7BDD7</accession>
<gene>
    <name evidence="1" type="ORF">FB45DRAFT_872322</name>
</gene>
<evidence type="ECO:0000313" key="1">
    <source>
        <dbReference type="EMBL" id="KAJ7617864.1"/>
    </source>
</evidence>
<dbReference type="EMBL" id="JARKIF010000020">
    <property type="protein sequence ID" value="KAJ7617864.1"/>
    <property type="molecule type" value="Genomic_DNA"/>
</dbReference>
<proteinExistence type="predicted"/>
<protein>
    <submittedName>
        <fullName evidence="1">Uncharacterized protein</fullName>
    </submittedName>
</protein>
<dbReference type="Proteomes" id="UP001221142">
    <property type="component" value="Unassembled WGS sequence"/>
</dbReference>
<comment type="caution">
    <text evidence="1">The sequence shown here is derived from an EMBL/GenBank/DDBJ whole genome shotgun (WGS) entry which is preliminary data.</text>
</comment>
<evidence type="ECO:0000313" key="2">
    <source>
        <dbReference type="Proteomes" id="UP001221142"/>
    </source>
</evidence>
<organism evidence="1 2">
    <name type="scientific">Roridomyces roridus</name>
    <dbReference type="NCBI Taxonomy" id="1738132"/>
    <lineage>
        <taxon>Eukaryota</taxon>
        <taxon>Fungi</taxon>
        <taxon>Dikarya</taxon>
        <taxon>Basidiomycota</taxon>
        <taxon>Agaricomycotina</taxon>
        <taxon>Agaricomycetes</taxon>
        <taxon>Agaricomycetidae</taxon>
        <taxon>Agaricales</taxon>
        <taxon>Marasmiineae</taxon>
        <taxon>Mycenaceae</taxon>
        <taxon>Roridomyces</taxon>
    </lineage>
</organism>
<dbReference type="AlphaFoldDB" id="A0AAD7BDD7"/>
<name>A0AAD7BDD7_9AGAR</name>
<reference evidence="1" key="1">
    <citation type="submission" date="2023-03" db="EMBL/GenBank/DDBJ databases">
        <title>Massive genome expansion in bonnet fungi (Mycena s.s.) driven by repeated elements and novel gene families across ecological guilds.</title>
        <authorList>
            <consortium name="Lawrence Berkeley National Laboratory"/>
            <person name="Harder C.B."/>
            <person name="Miyauchi S."/>
            <person name="Viragh M."/>
            <person name="Kuo A."/>
            <person name="Thoen E."/>
            <person name="Andreopoulos B."/>
            <person name="Lu D."/>
            <person name="Skrede I."/>
            <person name="Drula E."/>
            <person name="Henrissat B."/>
            <person name="Morin E."/>
            <person name="Kohler A."/>
            <person name="Barry K."/>
            <person name="LaButti K."/>
            <person name="Morin E."/>
            <person name="Salamov A."/>
            <person name="Lipzen A."/>
            <person name="Mereny Z."/>
            <person name="Hegedus B."/>
            <person name="Baldrian P."/>
            <person name="Stursova M."/>
            <person name="Weitz H."/>
            <person name="Taylor A."/>
            <person name="Grigoriev I.V."/>
            <person name="Nagy L.G."/>
            <person name="Martin F."/>
            <person name="Kauserud H."/>
        </authorList>
    </citation>
    <scope>NUCLEOTIDE SEQUENCE</scope>
    <source>
        <strain evidence="1">9284</strain>
    </source>
</reference>